<dbReference type="WBParaSite" id="nRc.2.0.1.t45217-RA">
    <property type="protein sequence ID" value="nRc.2.0.1.t45217-RA"/>
    <property type="gene ID" value="nRc.2.0.1.g45217"/>
</dbReference>
<dbReference type="AlphaFoldDB" id="A0A915L3Y7"/>
<reference evidence="2" key="1">
    <citation type="submission" date="2022-11" db="UniProtKB">
        <authorList>
            <consortium name="WormBaseParasite"/>
        </authorList>
    </citation>
    <scope>IDENTIFICATION</scope>
</reference>
<keyword evidence="1" id="KW-1185">Reference proteome</keyword>
<evidence type="ECO:0000313" key="1">
    <source>
        <dbReference type="Proteomes" id="UP000887565"/>
    </source>
</evidence>
<accession>A0A915L3Y7</accession>
<dbReference type="Proteomes" id="UP000887565">
    <property type="component" value="Unplaced"/>
</dbReference>
<sequence>MIKRPNYMFTFAKLVIEQPFNVLEITSKTRLLFSVLSIVSKEDKRSTIKILLLSMINDFSSNGAATVTSGLLLSSSSLRLLNIGVDSSSSTDLLLLL</sequence>
<name>A0A915L3Y7_ROMCU</name>
<evidence type="ECO:0000313" key="2">
    <source>
        <dbReference type="WBParaSite" id="nRc.2.0.1.t45217-RA"/>
    </source>
</evidence>
<organism evidence="1 2">
    <name type="scientific">Romanomermis culicivorax</name>
    <name type="common">Nematode worm</name>
    <dbReference type="NCBI Taxonomy" id="13658"/>
    <lineage>
        <taxon>Eukaryota</taxon>
        <taxon>Metazoa</taxon>
        <taxon>Ecdysozoa</taxon>
        <taxon>Nematoda</taxon>
        <taxon>Enoplea</taxon>
        <taxon>Dorylaimia</taxon>
        <taxon>Mermithida</taxon>
        <taxon>Mermithoidea</taxon>
        <taxon>Mermithidae</taxon>
        <taxon>Romanomermis</taxon>
    </lineage>
</organism>
<proteinExistence type="predicted"/>
<protein>
    <submittedName>
        <fullName evidence="2">Uncharacterized protein</fullName>
    </submittedName>
</protein>